<gene>
    <name evidence="2" type="ORF">SAMN02583745_00920</name>
</gene>
<keyword evidence="1" id="KW-0732">Signal</keyword>
<evidence type="ECO:0000313" key="2">
    <source>
        <dbReference type="EMBL" id="SES92626.1"/>
    </source>
</evidence>
<feature type="signal peptide" evidence="1">
    <location>
        <begin position="1"/>
        <end position="22"/>
    </location>
</feature>
<evidence type="ECO:0000256" key="1">
    <source>
        <dbReference type="SAM" id="SignalP"/>
    </source>
</evidence>
<feature type="chain" id="PRO_5017272925" evidence="1">
    <location>
        <begin position="23"/>
        <end position="182"/>
    </location>
</feature>
<dbReference type="EMBL" id="FOHV01000005">
    <property type="protein sequence ID" value="SES92626.1"/>
    <property type="molecule type" value="Genomic_DNA"/>
</dbReference>
<reference evidence="3" key="1">
    <citation type="submission" date="2016-10" db="EMBL/GenBank/DDBJ databases">
        <authorList>
            <person name="Varghese N."/>
            <person name="Submissions S."/>
        </authorList>
    </citation>
    <scope>NUCLEOTIDE SEQUENCE [LARGE SCALE GENOMIC DNA]</scope>
    <source>
        <strain evidence="3">DSM 18579</strain>
    </source>
</reference>
<dbReference type="Proteomes" id="UP000242642">
    <property type="component" value="Unassembled WGS sequence"/>
</dbReference>
<evidence type="ECO:0000313" key="3">
    <source>
        <dbReference type="Proteomes" id="UP000242642"/>
    </source>
</evidence>
<proteinExistence type="predicted"/>
<organism evidence="2 3">
    <name type="scientific">Thorsellia anophelis DSM 18579</name>
    <dbReference type="NCBI Taxonomy" id="1123402"/>
    <lineage>
        <taxon>Bacteria</taxon>
        <taxon>Pseudomonadati</taxon>
        <taxon>Pseudomonadota</taxon>
        <taxon>Gammaproteobacteria</taxon>
        <taxon>Enterobacterales</taxon>
        <taxon>Thorselliaceae</taxon>
        <taxon>Thorsellia</taxon>
    </lineage>
</organism>
<name>A0A1I0AED1_9GAMM</name>
<dbReference type="RefSeq" id="WP_093318166.1">
    <property type="nucleotide sequence ID" value="NZ_FOHV01000005.1"/>
</dbReference>
<protein>
    <submittedName>
        <fullName evidence="2">Uncharacterized protein</fullName>
    </submittedName>
</protein>
<sequence length="182" mass="20334">MYKFYFLLIISGLTLMTGPVFAKNNSNDNQPSSNSSQCFAGKISWINGGVTQDICINDSANLIRLDSVMRNETETLIKLTYLGGDRGFCLWPAGHKHSLILIDIDTQTRYRLLSKESQIASCETENSNLSYNATNENKSVTLLYNALPKTALHLMLIEEDITIPSFNATKFGPFALNALKKW</sequence>
<accession>A0A1I0AED1</accession>
<keyword evidence="3" id="KW-1185">Reference proteome</keyword>
<dbReference type="AlphaFoldDB" id="A0A1I0AED1"/>